<comment type="caution">
    <text evidence="2">The sequence shown here is derived from an EMBL/GenBank/DDBJ whole genome shotgun (WGS) entry which is preliminary data.</text>
</comment>
<protein>
    <submittedName>
        <fullName evidence="2">GAF domain-containing protein</fullName>
    </submittedName>
</protein>
<dbReference type="PIRSF" id="PIRSF036625">
    <property type="entry name" value="GAF_ANTAR"/>
    <property type="match status" value="1"/>
</dbReference>
<proteinExistence type="predicted"/>
<sequence length="245" mass="26572">MNRERELAQAFVALSDTYAAEFDPLSLFRRLVHTCRNLFDVDAVAVMIADARGGLKTMAATDEDAEFMELLQVQSGQGPCMDCYRSGEPRSVPDIGAERERWPALVTAMTATGYRSLQAIPMRLHERSLGGLTLLRRRTGPLAADDVHLAQALADSASLGLMHWSTEPNRADDVVTRVQSVIAAKATLDIARGMIAECAGSTVGEAARLLDAYVGRRHVRLTETAYALVTRTLDPADVLAARTSG</sequence>
<evidence type="ECO:0000313" key="2">
    <source>
        <dbReference type="EMBL" id="MDC2957254.1"/>
    </source>
</evidence>
<organism evidence="2 3">
    <name type="scientific">Streptomyces gilvifuscus</name>
    <dbReference type="NCBI Taxonomy" id="1550617"/>
    <lineage>
        <taxon>Bacteria</taxon>
        <taxon>Bacillati</taxon>
        <taxon>Actinomycetota</taxon>
        <taxon>Actinomycetes</taxon>
        <taxon>Kitasatosporales</taxon>
        <taxon>Streptomycetaceae</taxon>
        <taxon>Streptomyces</taxon>
    </lineage>
</organism>
<dbReference type="InterPro" id="IPR003018">
    <property type="entry name" value="GAF"/>
</dbReference>
<evidence type="ECO:0000259" key="1">
    <source>
        <dbReference type="SMART" id="SM00065"/>
    </source>
</evidence>
<name>A0ABT5FXG6_9ACTN</name>
<dbReference type="InterPro" id="IPR029016">
    <property type="entry name" value="GAF-like_dom_sf"/>
</dbReference>
<accession>A0ABT5FXG6</accession>
<dbReference type="SMART" id="SM00065">
    <property type="entry name" value="GAF"/>
    <property type="match status" value="1"/>
</dbReference>
<dbReference type="EMBL" id="JAQOSK010000009">
    <property type="protein sequence ID" value="MDC2957254.1"/>
    <property type="molecule type" value="Genomic_DNA"/>
</dbReference>
<evidence type="ECO:0000313" key="3">
    <source>
        <dbReference type="Proteomes" id="UP001221328"/>
    </source>
</evidence>
<reference evidence="2 3" key="1">
    <citation type="journal article" date="2015" name="Int. J. Syst. Evol. Microbiol.">
        <title>Streptomyces gilvifuscus sp. nov., an actinomycete that produces antibacterial compounds isolated from soil.</title>
        <authorList>
            <person name="Nguyen T.M."/>
            <person name="Kim J."/>
        </authorList>
    </citation>
    <scope>NUCLEOTIDE SEQUENCE [LARGE SCALE GENOMIC DNA]</scope>
    <source>
        <strain evidence="2 3">T113</strain>
    </source>
</reference>
<feature type="domain" description="GAF" evidence="1">
    <location>
        <begin position="23"/>
        <end position="171"/>
    </location>
</feature>
<dbReference type="Proteomes" id="UP001221328">
    <property type="component" value="Unassembled WGS sequence"/>
</dbReference>
<gene>
    <name evidence="2" type="ORF">PO587_22575</name>
</gene>
<keyword evidence="3" id="KW-1185">Reference proteome</keyword>
<dbReference type="SUPFAM" id="SSF55781">
    <property type="entry name" value="GAF domain-like"/>
    <property type="match status" value="1"/>
</dbReference>
<dbReference type="InterPro" id="IPR012074">
    <property type="entry name" value="GAF_ANTAR"/>
</dbReference>
<dbReference type="Pfam" id="PF01590">
    <property type="entry name" value="GAF"/>
    <property type="match status" value="1"/>
</dbReference>
<dbReference type="Gene3D" id="3.30.450.40">
    <property type="match status" value="1"/>
</dbReference>
<dbReference type="RefSeq" id="WP_200704233.1">
    <property type="nucleotide sequence ID" value="NZ_JAQOSK010000009.1"/>
</dbReference>